<keyword evidence="2" id="KW-1185">Reference proteome</keyword>
<sequence length="185" mass="20744">MAKIHLQRLDLDRVMTNRKKYGAVSIQPLLVLQTWANTLKNKTELPQNWLIIGPRVLVGIEPNQPSATPPRRRGRNSFVQSAFPWETIAVLLIRASTREVRETARELNMMFFFRGVAINILDVDSSALGSDAANPNLFALRPPTISRWDPGHLRGLGPISILQRGLSQVIDRDPGHPRNPIFGGE</sequence>
<proteinExistence type="predicted"/>
<accession>A0AAD6TB68</accession>
<name>A0AAD6TB68_9AGAR</name>
<reference evidence="1" key="1">
    <citation type="submission" date="2023-03" db="EMBL/GenBank/DDBJ databases">
        <title>Massive genome expansion in bonnet fungi (Mycena s.s.) driven by repeated elements and novel gene families across ecological guilds.</title>
        <authorList>
            <consortium name="Lawrence Berkeley National Laboratory"/>
            <person name="Harder C.B."/>
            <person name="Miyauchi S."/>
            <person name="Viragh M."/>
            <person name="Kuo A."/>
            <person name="Thoen E."/>
            <person name="Andreopoulos B."/>
            <person name="Lu D."/>
            <person name="Skrede I."/>
            <person name="Drula E."/>
            <person name="Henrissat B."/>
            <person name="Morin E."/>
            <person name="Kohler A."/>
            <person name="Barry K."/>
            <person name="LaButti K."/>
            <person name="Morin E."/>
            <person name="Salamov A."/>
            <person name="Lipzen A."/>
            <person name="Mereny Z."/>
            <person name="Hegedus B."/>
            <person name="Baldrian P."/>
            <person name="Stursova M."/>
            <person name="Weitz H."/>
            <person name="Taylor A."/>
            <person name="Grigoriev I.V."/>
            <person name="Nagy L.G."/>
            <person name="Martin F."/>
            <person name="Kauserud H."/>
        </authorList>
    </citation>
    <scope>NUCLEOTIDE SEQUENCE</scope>
    <source>
        <strain evidence="1">CBHHK200</strain>
    </source>
</reference>
<dbReference type="Proteomes" id="UP001218188">
    <property type="component" value="Unassembled WGS sequence"/>
</dbReference>
<dbReference type="AlphaFoldDB" id="A0AAD6TB68"/>
<comment type="caution">
    <text evidence="1">The sequence shown here is derived from an EMBL/GenBank/DDBJ whole genome shotgun (WGS) entry which is preliminary data.</text>
</comment>
<protein>
    <submittedName>
        <fullName evidence="1">Uncharacterized protein</fullName>
    </submittedName>
</protein>
<gene>
    <name evidence="1" type="ORF">C8F04DRAFT_1176887</name>
</gene>
<evidence type="ECO:0000313" key="2">
    <source>
        <dbReference type="Proteomes" id="UP001218188"/>
    </source>
</evidence>
<dbReference type="EMBL" id="JARJCM010000015">
    <property type="protein sequence ID" value="KAJ7041800.1"/>
    <property type="molecule type" value="Genomic_DNA"/>
</dbReference>
<organism evidence="1 2">
    <name type="scientific">Mycena alexandri</name>
    <dbReference type="NCBI Taxonomy" id="1745969"/>
    <lineage>
        <taxon>Eukaryota</taxon>
        <taxon>Fungi</taxon>
        <taxon>Dikarya</taxon>
        <taxon>Basidiomycota</taxon>
        <taxon>Agaricomycotina</taxon>
        <taxon>Agaricomycetes</taxon>
        <taxon>Agaricomycetidae</taxon>
        <taxon>Agaricales</taxon>
        <taxon>Marasmiineae</taxon>
        <taxon>Mycenaceae</taxon>
        <taxon>Mycena</taxon>
    </lineage>
</organism>
<evidence type="ECO:0000313" key="1">
    <source>
        <dbReference type="EMBL" id="KAJ7041800.1"/>
    </source>
</evidence>